<proteinExistence type="predicted"/>
<feature type="region of interest" description="Disordered" evidence="1">
    <location>
        <begin position="1"/>
        <end position="21"/>
    </location>
</feature>
<evidence type="ECO:0000313" key="3">
    <source>
        <dbReference type="Proteomes" id="UP000307440"/>
    </source>
</evidence>
<name>A0A5C3KU40_COPMA</name>
<evidence type="ECO:0000256" key="1">
    <source>
        <dbReference type="SAM" id="MobiDB-lite"/>
    </source>
</evidence>
<evidence type="ECO:0000313" key="2">
    <source>
        <dbReference type="EMBL" id="TFK24072.1"/>
    </source>
</evidence>
<protein>
    <submittedName>
        <fullName evidence="2">Uncharacterized protein</fullName>
    </submittedName>
</protein>
<feature type="compositionally biased region" description="Pro residues" evidence="1">
    <location>
        <begin position="129"/>
        <end position="142"/>
    </location>
</feature>
<dbReference type="EMBL" id="ML210207">
    <property type="protein sequence ID" value="TFK24072.1"/>
    <property type="molecule type" value="Genomic_DNA"/>
</dbReference>
<sequence length="158" mass="17706">MGTSSRAEKVTTRRSRPRLHDDRCTSYGFKSQNQQADCKKSIQPEFDVNALINVTVQARKRLTGVFNSAESLNWLGFIPIKLGNVYRSQITLRHTPHRKPKAKSLAAKVEPDIHMPSTPQPGNSISFPLPTPNPAQNPPPHPKQNFKPPNYQNAQNTS</sequence>
<organism evidence="2 3">
    <name type="scientific">Coprinopsis marcescibilis</name>
    <name type="common">Agaric fungus</name>
    <name type="synonym">Psathyrella marcescibilis</name>
    <dbReference type="NCBI Taxonomy" id="230819"/>
    <lineage>
        <taxon>Eukaryota</taxon>
        <taxon>Fungi</taxon>
        <taxon>Dikarya</taxon>
        <taxon>Basidiomycota</taxon>
        <taxon>Agaricomycotina</taxon>
        <taxon>Agaricomycetes</taxon>
        <taxon>Agaricomycetidae</taxon>
        <taxon>Agaricales</taxon>
        <taxon>Agaricineae</taxon>
        <taxon>Psathyrellaceae</taxon>
        <taxon>Coprinopsis</taxon>
    </lineage>
</organism>
<keyword evidence="3" id="KW-1185">Reference proteome</keyword>
<accession>A0A5C3KU40</accession>
<gene>
    <name evidence="2" type="ORF">FA15DRAFT_742997</name>
</gene>
<dbReference type="AlphaFoldDB" id="A0A5C3KU40"/>
<dbReference type="Proteomes" id="UP000307440">
    <property type="component" value="Unassembled WGS sequence"/>
</dbReference>
<feature type="region of interest" description="Disordered" evidence="1">
    <location>
        <begin position="93"/>
        <end position="158"/>
    </location>
</feature>
<reference evidence="2 3" key="1">
    <citation type="journal article" date="2019" name="Nat. Ecol. Evol.">
        <title>Megaphylogeny resolves global patterns of mushroom evolution.</title>
        <authorList>
            <person name="Varga T."/>
            <person name="Krizsan K."/>
            <person name="Foldi C."/>
            <person name="Dima B."/>
            <person name="Sanchez-Garcia M."/>
            <person name="Sanchez-Ramirez S."/>
            <person name="Szollosi G.J."/>
            <person name="Szarkandi J.G."/>
            <person name="Papp V."/>
            <person name="Albert L."/>
            <person name="Andreopoulos W."/>
            <person name="Angelini C."/>
            <person name="Antonin V."/>
            <person name="Barry K.W."/>
            <person name="Bougher N.L."/>
            <person name="Buchanan P."/>
            <person name="Buyck B."/>
            <person name="Bense V."/>
            <person name="Catcheside P."/>
            <person name="Chovatia M."/>
            <person name="Cooper J."/>
            <person name="Damon W."/>
            <person name="Desjardin D."/>
            <person name="Finy P."/>
            <person name="Geml J."/>
            <person name="Haridas S."/>
            <person name="Hughes K."/>
            <person name="Justo A."/>
            <person name="Karasinski D."/>
            <person name="Kautmanova I."/>
            <person name="Kiss B."/>
            <person name="Kocsube S."/>
            <person name="Kotiranta H."/>
            <person name="LaButti K.M."/>
            <person name="Lechner B.E."/>
            <person name="Liimatainen K."/>
            <person name="Lipzen A."/>
            <person name="Lukacs Z."/>
            <person name="Mihaltcheva S."/>
            <person name="Morgado L.N."/>
            <person name="Niskanen T."/>
            <person name="Noordeloos M.E."/>
            <person name="Ohm R.A."/>
            <person name="Ortiz-Santana B."/>
            <person name="Ovrebo C."/>
            <person name="Racz N."/>
            <person name="Riley R."/>
            <person name="Savchenko A."/>
            <person name="Shiryaev A."/>
            <person name="Soop K."/>
            <person name="Spirin V."/>
            <person name="Szebenyi C."/>
            <person name="Tomsovsky M."/>
            <person name="Tulloss R.E."/>
            <person name="Uehling J."/>
            <person name="Grigoriev I.V."/>
            <person name="Vagvolgyi C."/>
            <person name="Papp T."/>
            <person name="Martin F.M."/>
            <person name="Miettinen O."/>
            <person name="Hibbett D.S."/>
            <person name="Nagy L.G."/>
        </authorList>
    </citation>
    <scope>NUCLEOTIDE SEQUENCE [LARGE SCALE GENOMIC DNA]</scope>
    <source>
        <strain evidence="2 3">CBS 121175</strain>
    </source>
</reference>
<feature type="compositionally biased region" description="Basic and acidic residues" evidence="1">
    <location>
        <begin position="1"/>
        <end position="11"/>
    </location>
</feature>